<dbReference type="Gene3D" id="3.40.50.300">
    <property type="entry name" value="P-loop containing nucleotide triphosphate hydrolases"/>
    <property type="match status" value="1"/>
</dbReference>
<keyword evidence="7 9" id="KW-0460">Magnesium</keyword>
<evidence type="ECO:0000256" key="3">
    <source>
        <dbReference type="ARBA" id="ARBA00022723"/>
    </source>
</evidence>
<evidence type="ECO:0000256" key="4">
    <source>
        <dbReference type="ARBA" id="ARBA00022741"/>
    </source>
</evidence>
<dbReference type="InterPro" id="IPR004472">
    <property type="entry name" value="DTB_synth_BioD"/>
</dbReference>
<feature type="binding site" evidence="9">
    <location>
        <position position="60"/>
    </location>
    <ligand>
        <name>substrate</name>
    </ligand>
</feature>
<dbReference type="PANTHER" id="PTHR43210:SF2">
    <property type="entry name" value="ATP-DEPENDENT DETHIOBIOTIN SYNTHETASE BIOD 2"/>
    <property type="match status" value="1"/>
</dbReference>
<reference evidence="10 11" key="1">
    <citation type="submission" date="2010-07" db="EMBL/GenBank/DDBJ databases">
        <title>The draft genome of Paenibacillus curdlanolyticus YK9.</title>
        <authorList>
            <consortium name="US DOE Joint Genome Institute (JGI-PGF)"/>
            <person name="Lucas S."/>
            <person name="Copeland A."/>
            <person name="Lapidus A."/>
            <person name="Cheng J.-F."/>
            <person name="Bruce D."/>
            <person name="Goodwin L."/>
            <person name="Pitluck S."/>
            <person name="Land M.L."/>
            <person name="Hauser L."/>
            <person name="Chang Y.-J."/>
            <person name="Jeffries C."/>
            <person name="Anderson I.J."/>
            <person name="Johnson E."/>
            <person name="Loganathan U."/>
            <person name="Mulhopadhyay B."/>
            <person name="Kyrpides N."/>
            <person name="Woyke T.J."/>
        </authorList>
    </citation>
    <scope>NUCLEOTIDE SEQUENCE [LARGE SCALE GENOMIC DNA]</scope>
    <source>
        <strain evidence="10 11">YK9</strain>
    </source>
</reference>
<feature type="binding site" evidence="9">
    <location>
        <begin position="27"/>
        <end position="32"/>
    </location>
    <ligand>
        <name>ATP</name>
        <dbReference type="ChEBI" id="CHEBI:30616"/>
    </ligand>
</feature>
<comment type="subunit">
    <text evidence="9">Homodimer.</text>
</comment>
<feature type="binding site" evidence="9">
    <location>
        <begin position="191"/>
        <end position="192"/>
    </location>
    <ligand>
        <name>ATP</name>
        <dbReference type="ChEBI" id="CHEBI:30616"/>
    </ligand>
</feature>
<dbReference type="UniPathway" id="UPA00078">
    <property type="reaction ID" value="UER00161"/>
</dbReference>
<comment type="catalytic activity">
    <reaction evidence="8">
        <text>(7R,8S)-8-amino-7-(carboxyamino)nonanoate + ATP = (4R,5S)-dethiobiotin + ADP + phosphate + H(+)</text>
        <dbReference type="Rhea" id="RHEA:63684"/>
        <dbReference type="ChEBI" id="CHEBI:15378"/>
        <dbReference type="ChEBI" id="CHEBI:30616"/>
        <dbReference type="ChEBI" id="CHEBI:43474"/>
        <dbReference type="ChEBI" id="CHEBI:149470"/>
        <dbReference type="ChEBI" id="CHEBI:149473"/>
        <dbReference type="ChEBI" id="CHEBI:456216"/>
    </reaction>
</comment>
<dbReference type="GO" id="GO:0000287">
    <property type="term" value="F:magnesium ion binding"/>
    <property type="evidence" value="ECO:0007669"/>
    <property type="project" value="UniProtKB-UniRule"/>
</dbReference>
<dbReference type="CDD" id="cd03109">
    <property type="entry name" value="DTBS"/>
    <property type="match status" value="1"/>
</dbReference>
<dbReference type="PIRSF" id="PIRSF006755">
    <property type="entry name" value="DTB_synth"/>
    <property type="match status" value="1"/>
</dbReference>
<dbReference type="Proteomes" id="UP000005387">
    <property type="component" value="Unassembled WGS sequence"/>
</dbReference>
<dbReference type="STRING" id="717606.PaecuDRAFT_1346"/>
<evidence type="ECO:0000256" key="5">
    <source>
        <dbReference type="ARBA" id="ARBA00022756"/>
    </source>
</evidence>
<feature type="binding site" evidence="9">
    <location>
        <position position="131"/>
    </location>
    <ligand>
        <name>Mg(2+)</name>
        <dbReference type="ChEBI" id="CHEBI:18420"/>
    </ligand>
</feature>
<evidence type="ECO:0000256" key="7">
    <source>
        <dbReference type="ARBA" id="ARBA00022842"/>
    </source>
</evidence>
<dbReference type="NCBIfam" id="TIGR00347">
    <property type="entry name" value="bioD"/>
    <property type="match status" value="1"/>
</dbReference>
<evidence type="ECO:0000256" key="8">
    <source>
        <dbReference type="ARBA" id="ARBA00047386"/>
    </source>
</evidence>
<dbReference type="eggNOG" id="COG0132">
    <property type="taxonomic scope" value="Bacteria"/>
</dbReference>
<name>E0I6S4_9BACL</name>
<feature type="binding site" evidence="9">
    <location>
        <position position="70"/>
    </location>
    <ligand>
        <name>Mg(2+)</name>
        <dbReference type="ChEBI" id="CHEBI:18420"/>
    </ligand>
</feature>
<evidence type="ECO:0000256" key="6">
    <source>
        <dbReference type="ARBA" id="ARBA00022840"/>
    </source>
</evidence>
<keyword evidence="2 9" id="KW-0436">Ligase</keyword>
<dbReference type="EMBL" id="AEDD01000003">
    <property type="protein sequence ID" value="EFM11740.1"/>
    <property type="molecule type" value="Genomic_DNA"/>
</dbReference>
<keyword evidence="11" id="KW-1185">Reference proteome</keyword>
<keyword evidence="6 9" id="KW-0067">ATP-binding</keyword>
<proteinExistence type="inferred from homology"/>
<evidence type="ECO:0000256" key="1">
    <source>
        <dbReference type="ARBA" id="ARBA00022490"/>
    </source>
</evidence>
<dbReference type="EC" id="6.3.3.3" evidence="9"/>
<comment type="function">
    <text evidence="9">Catalyzes a mechanistically unusual reaction, the ATP-dependent insertion of CO2 between the N7 and N8 nitrogen atoms of 7,8-diaminopelargonic acid (DAPA, also called 7,8-diammoniononanoate) to form a ureido ring.</text>
</comment>
<dbReference type="GO" id="GO:0004141">
    <property type="term" value="F:dethiobiotin synthase activity"/>
    <property type="evidence" value="ECO:0007669"/>
    <property type="project" value="UniProtKB-UniRule"/>
</dbReference>
<dbReference type="PANTHER" id="PTHR43210">
    <property type="entry name" value="DETHIOBIOTIN SYNTHETASE"/>
    <property type="match status" value="1"/>
</dbReference>
<gene>
    <name evidence="9" type="primary">bioD</name>
    <name evidence="10" type="ORF">PaecuDRAFT_1346</name>
</gene>
<evidence type="ECO:0000313" key="11">
    <source>
        <dbReference type="Proteomes" id="UP000005387"/>
    </source>
</evidence>
<comment type="catalytic activity">
    <reaction evidence="9">
        <text>(7R,8S)-7,8-diammoniononanoate + CO2 + ATP = (4R,5S)-dethiobiotin + ADP + phosphate + 3 H(+)</text>
        <dbReference type="Rhea" id="RHEA:15805"/>
        <dbReference type="ChEBI" id="CHEBI:15378"/>
        <dbReference type="ChEBI" id="CHEBI:16526"/>
        <dbReference type="ChEBI" id="CHEBI:30616"/>
        <dbReference type="ChEBI" id="CHEBI:43474"/>
        <dbReference type="ChEBI" id="CHEBI:149469"/>
        <dbReference type="ChEBI" id="CHEBI:149473"/>
        <dbReference type="ChEBI" id="CHEBI:456216"/>
        <dbReference type="EC" id="6.3.3.3"/>
    </reaction>
</comment>
<organism evidence="10 11">
    <name type="scientific">Paenibacillus curdlanolyticus YK9</name>
    <dbReference type="NCBI Taxonomy" id="717606"/>
    <lineage>
        <taxon>Bacteria</taxon>
        <taxon>Bacillati</taxon>
        <taxon>Bacillota</taxon>
        <taxon>Bacilli</taxon>
        <taxon>Bacillales</taxon>
        <taxon>Paenibacillaceae</taxon>
        <taxon>Paenibacillus</taxon>
    </lineage>
</organism>
<dbReference type="InterPro" id="IPR027417">
    <property type="entry name" value="P-loop_NTPase"/>
</dbReference>
<dbReference type="GO" id="GO:0005829">
    <property type="term" value="C:cytosol"/>
    <property type="evidence" value="ECO:0007669"/>
    <property type="project" value="TreeGrafter"/>
</dbReference>
<accession>E0I6S4</accession>
<comment type="subcellular location">
    <subcellularLocation>
        <location evidence="9">Cytoplasm</location>
    </subcellularLocation>
</comment>
<keyword evidence="5 9" id="KW-0093">Biotin biosynthesis</keyword>
<keyword evidence="4 9" id="KW-0547">Nucleotide-binding</keyword>
<dbReference type="GO" id="GO:0009102">
    <property type="term" value="P:biotin biosynthetic process"/>
    <property type="evidence" value="ECO:0007669"/>
    <property type="project" value="UniProtKB-UniRule"/>
</dbReference>
<feature type="binding site" evidence="9">
    <location>
        <begin position="131"/>
        <end position="134"/>
    </location>
    <ligand>
        <name>ATP</name>
        <dbReference type="ChEBI" id="CHEBI:30616"/>
    </ligand>
</feature>
<feature type="binding site" evidence="9">
    <location>
        <position position="70"/>
    </location>
    <ligand>
        <name>ATP</name>
        <dbReference type="ChEBI" id="CHEBI:30616"/>
    </ligand>
</feature>
<feature type="binding site" evidence="9">
    <location>
        <position position="31"/>
    </location>
    <ligand>
        <name>Mg(2+)</name>
        <dbReference type="ChEBI" id="CHEBI:18420"/>
    </ligand>
</feature>
<comment type="caution">
    <text evidence="9">Lacks conserved residue(s) required for the propagation of feature annotation.</text>
</comment>
<dbReference type="AlphaFoldDB" id="E0I6S4"/>
<comment type="similarity">
    <text evidence="9">Belongs to the dethiobiotin synthetase family.</text>
</comment>
<keyword evidence="1 9" id="KW-0963">Cytoplasm</keyword>
<sequence length="266" mass="27136">MSSNSGSTSNAPLPHQNGLFITGTDTGVGKTIVTAALAAVLRAERPGLSKEVGVWKPVQSGERMGAGRTDAERLVQAAGLTDAPEELCAYTFEAPLAPAVAARLAGVRLTIEAVIASAIPLFQRYGTMLVEGAGGAAVPLTEKELVADLIVKLGMPALIVARSGLGTVNHTLLTIDKLRSMGVTIAGVVLNDGAATATSSCDDPSVNGNAALIEQYSGIPVWGTLPRGLPEHSPAQLAERTRKALDLSALKAALPMAPAAGGADWS</sequence>
<comment type="pathway">
    <text evidence="9">Cofactor biosynthesis; biotin biosynthesis; biotin from 7,8-diaminononanoate: step 1/2.</text>
</comment>
<evidence type="ECO:0000256" key="9">
    <source>
        <dbReference type="HAMAP-Rule" id="MF_00336"/>
    </source>
</evidence>
<dbReference type="SUPFAM" id="SSF52540">
    <property type="entry name" value="P-loop containing nucleoside triphosphate hydrolases"/>
    <property type="match status" value="1"/>
</dbReference>
<dbReference type="HAMAP" id="MF_00336">
    <property type="entry name" value="BioD"/>
    <property type="match status" value="1"/>
</dbReference>
<evidence type="ECO:0000256" key="2">
    <source>
        <dbReference type="ARBA" id="ARBA00022598"/>
    </source>
</evidence>
<evidence type="ECO:0000313" key="10">
    <source>
        <dbReference type="EMBL" id="EFM11740.1"/>
    </source>
</evidence>
<dbReference type="GO" id="GO:0005524">
    <property type="term" value="F:ATP binding"/>
    <property type="evidence" value="ECO:0007669"/>
    <property type="project" value="UniProtKB-UniRule"/>
</dbReference>
<comment type="cofactor">
    <cofactor evidence="9">
        <name>Mg(2+)</name>
        <dbReference type="ChEBI" id="CHEBI:18420"/>
    </cofactor>
</comment>
<keyword evidence="3 9" id="KW-0479">Metal-binding</keyword>
<dbReference type="OrthoDB" id="9802097at2"/>
<dbReference type="Pfam" id="PF13500">
    <property type="entry name" value="AAA_26"/>
    <property type="match status" value="1"/>
</dbReference>
<protein>
    <recommendedName>
        <fullName evidence="9">ATP-dependent dethiobiotin synthetase BioD</fullName>
        <ecNumber evidence="9">6.3.3.3</ecNumber>
    </recommendedName>
    <alternativeName>
        <fullName evidence="9">DTB synthetase</fullName>
        <shortName evidence="9">DTBS</shortName>
    </alternativeName>
    <alternativeName>
        <fullName evidence="9">Dethiobiotin synthase</fullName>
    </alternativeName>
</protein>
<feature type="active site" evidence="9">
    <location>
        <position position="56"/>
    </location>
</feature>